<feature type="domain" description="SoxA A3" evidence="5">
    <location>
        <begin position="508"/>
        <end position="591"/>
    </location>
</feature>
<dbReference type="SUPFAM" id="SSF103025">
    <property type="entry name" value="Folate-binding domain"/>
    <property type="match status" value="1"/>
</dbReference>
<dbReference type="InterPro" id="IPR041117">
    <property type="entry name" value="SoxA_A3"/>
</dbReference>
<dbReference type="Gene3D" id="3.10.20.440">
    <property type="entry name" value="2Fe-2S iron-sulphur cluster binding domain, sarcosine oxidase, alpha subunit, N-terminal domain"/>
    <property type="match status" value="1"/>
</dbReference>
<protein>
    <submittedName>
        <fullName evidence="6">Sarcosine oxidase subunit alpha family protein</fullName>
    </submittedName>
</protein>
<dbReference type="PANTHER" id="PTHR43757:SF2">
    <property type="entry name" value="AMINOMETHYLTRANSFERASE, MITOCHONDRIAL"/>
    <property type="match status" value="1"/>
</dbReference>
<evidence type="ECO:0000259" key="4">
    <source>
        <dbReference type="Pfam" id="PF08669"/>
    </source>
</evidence>
<keyword evidence="2" id="KW-0560">Oxidoreductase</keyword>
<dbReference type="InterPro" id="IPR042204">
    <property type="entry name" value="2Fe-2S-bd_N"/>
</dbReference>
<dbReference type="InterPro" id="IPR013977">
    <property type="entry name" value="GcvT_C"/>
</dbReference>
<dbReference type="PRINTS" id="PR00411">
    <property type="entry name" value="PNDRDTASEI"/>
</dbReference>
<dbReference type="Pfam" id="PF08669">
    <property type="entry name" value="GCV_T_C"/>
    <property type="match status" value="1"/>
</dbReference>
<dbReference type="InterPro" id="IPR028896">
    <property type="entry name" value="GcvT/YgfZ/DmdA"/>
</dbReference>
<dbReference type="RefSeq" id="WP_150967696.1">
    <property type="nucleotide sequence ID" value="NZ_VZDO01000001.1"/>
</dbReference>
<evidence type="ECO:0000256" key="2">
    <source>
        <dbReference type="ARBA" id="ARBA00023002"/>
    </source>
</evidence>
<dbReference type="GO" id="GO:0046653">
    <property type="term" value="P:tetrahydrofolate metabolic process"/>
    <property type="evidence" value="ECO:0007669"/>
    <property type="project" value="InterPro"/>
</dbReference>
<dbReference type="PIRSF" id="PIRSF037980">
    <property type="entry name" value="SoxA"/>
    <property type="match status" value="1"/>
</dbReference>
<dbReference type="Proteomes" id="UP000432089">
    <property type="component" value="Unassembled WGS sequence"/>
</dbReference>
<dbReference type="Gene3D" id="3.50.50.60">
    <property type="entry name" value="FAD/NAD(P)-binding domain"/>
    <property type="match status" value="1"/>
</dbReference>
<dbReference type="GO" id="GO:0008115">
    <property type="term" value="F:sarcosine oxidase activity"/>
    <property type="evidence" value="ECO:0007669"/>
    <property type="project" value="InterPro"/>
</dbReference>
<evidence type="ECO:0000259" key="5">
    <source>
        <dbReference type="Pfam" id="PF17806"/>
    </source>
</evidence>
<dbReference type="PRINTS" id="PR00368">
    <property type="entry name" value="FADPNR"/>
</dbReference>
<organism evidence="6 7">
    <name type="scientific">Plantimonas leprariae</name>
    <dbReference type="NCBI Taxonomy" id="2615207"/>
    <lineage>
        <taxon>Bacteria</taxon>
        <taxon>Pseudomonadati</taxon>
        <taxon>Pseudomonadota</taxon>
        <taxon>Alphaproteobacteria</taxon>
        <taxon>Hyphomicrobiales</taxon>
        <taxon>Aurantimonadaceae</taxon>
        <taxon>Plantimonas</taxon>
    </lineage>
</organism>
<dbReference type="InterPro" id="IPR036188">
    <property type="entry name" value="FAD/NAD-bd_sf"/>
</dbReference>
<dbReference type="AlphaFoldDB" id="A0A7V7TY23"/>
<dbReference type="Pfam" id="PF01571">
    <property type="entry name" value="GCV_T"/>
    <property type="match status" value="1"/>
</dbReference>
<proteinExistence type="inferred from homology"/>
<dbReference type="Pfam" id="PF13510">
    <property type="entry name" value="Fer2_4"/>
    <property type="match status" value="1"/>
</dbReference>
<evidence type="ECO:0000313" key="7">
    <source>
        <dbReference type="Proteomes" id="UP000432089"/>
    </source>
</evidence>
<feature type="domain" description="GCVT N-terminal" evidence="3">
    <location>
        <begin position="608"/>
        <end position="878"/>
    </location>
</feature>
<evidence type="ECO:0000256" key="1">
    <source>
        <dbReference type="ARBA" id="ARBA00008609"/>
    </source>
</evidence>
<dbReference type="Pfam" id="PF17806">
    <property type="entry name" value="SO_alpha_A3"/>
    <property type="match status" value="1"/>
</dbReference>
<comment type="caution">
    <text evidence="6">The sequence shown here is derived from an EMBL/GenBank/DDBJ whole genome shotgun (WGS) entry which is preliminary data.</text>
</comment>
<keyword evidence="7" id="KW-1185">Reference proteome</keyword>
<reference evidence="6 7" key="1">
    <citation type="submission" date="2019-09" db="EMBL/GenBank/DDBJ databases">
        <title>YIM 132180 draft genome.</title>
        <authorList>
            <person name="Zhang K."/>
        </authorList>
    </citation>
    <scope>NUCLEOTIDE SEQUENCE [LARGE SCALE GENOMIC DNA]</scope>
    <source>
        <strain evidence="6 7">YIM 132180</strain>
    </source>
</reference>
<dbReference type="EMBL" id="VZDO01000001">
    <property type="protein sequence ID" value="KAB0682725.1"/>
    <property type="molecule type" value="Genomic_DNA"/>
</dbReference>
<sequence>MSQSHRLATGGQIDRARRLGFEFDGRRMQGHAGDTLASALLANGVKLVGRSFKYHRPRGVVTAGPEEPNALVELRDGARREPNTKATTVELYDGLAARSQNRWPSLERDVGAVNGLFSPLFVAGFYYKTFKWPSVFWEKVYEPAIRRAAGLGRVSGLEDPDSYEKAFAFCDLLVIGSGAAGLSAALAAGRAGARVILCEEDHALGGRLLCETENEVDSMPAAEWAKAALAELASLDNVTLMPRTVAFGSYDGDTFGALEKVADHLPVPPPGQPRQRLWQIVARRTVLAAGAMERPLVFSGNDRPGVMLAAAVRSYLHRFGVLPGRRVVVFTNNDDGWRTAFDLAGAGAEVEAVVDARRDVRGDLAERARRLGARLLPGGRIVATHGGRTLEQVSMVDGEGREHRVVADLLAMSGGFNPTLALTTHRGAKPIWSEAIAAFVPGDPPARMRVAGAAAGAFGLGAALRQGFEAGTEAAADCGAAGSSGRAPASPEDRPFGIAPLWHVEGRGKAFVDFQNDVTASDVVLAHREGFRSVELLKRYTTLGMATDQGKLSNANGHAMMAGLVGKTMTDVGTTVSRPPHVPVAIAAFAGHSRGRHFKPTRLTAGQAWAERQGATFVEAGQWLRAQWFAAPGETDWLQTVSREAKGVRESVGICDVSTLGKIDLQGEGAAELLNRAYVNAFAQLPVGKARYGAMLREDGFVMDDGTVARLAPDHFVLSATTANAARVMKHLNFVAQVLCPSLDVQLASVTEAWVQYSVAGPNARRLLQAMLGEAIDLSNAAFPFMGVAEFEWAGVLARLFRISFSGELAYEIAVPANYGEALAERLMEAGRPFGVVPYGTEALGVLRIEKGHVAGNELNGTTTAADLGLGRMMSTKKDFVGRTLSQREGLLDPKRIRFVGFKPVDRTARLSGGAHFLDLGAEATTANDLGYVTSVAFSPTLGHWVGLGLLRGGMERAGERLRAVDLLRRSDVEIEICSPVFVDPEGARVHA</sequence>
<dbReference type="SUPFAM" id="SSF51905">
    <property type="entry name" value="FAD/NAD(P)-binding domain"/>
    <property type="match status" value="1"/>
</dbReference>
<dbReference type="InterPro" id="IPR027266">
    <property type="entry name" value="TrmE/GcvT-like"/>
</dbReference>
<dbReference type="PANTHER" id="PTHR43757">
    <property type="entry name" value="AMINOMETHYLTRANSFERASE"/>
    <property type="match status" value="1"/>
</dbReference>
<dbReference type="InterPro" id="IPR029043">
    <property type="entry name" value="GcvT/YgfZ_C"/>
</dbReference>
<evidence type="ECO:0000259" key="3">
    <source>
        <dbReference type="Pfam" id="PF01571"/>
    </source>
</evidence>
<evidence type="ECO:0000313" key="6">
    <source>
        <dbReference type="EMBL" id="KAB0682725.1"/>
    </source>
</evidence>
<accession>A0A7V7TY23</accession>
<dbReference type="SUPFAM" id="SSF101790">
    <property type="entry name" value="Aminomethyltransferase beta-barrel domain"/>
    <property type="match status" value="1"/>
</dbReference>
<dbReference type="NCBIfam" id="TIGR01372">
    <property type="entry name" value="soxA"/>
    <property type="match status" value="1"/>
</dbReference>
<dbReference type="InterPro" id="IPR006222">
    <property type="entry name" value="GCVT_N"/>
</dbReference>
<feature type="domain" description="Aminomethyltransferase C-terminal" evidence="4">
    <location>
        <begin position="898"/>
        <end position="984"/>
    </location>
</feature>
<dbReference type="InterPro" id="IPR006277">
    <property type="entry name" value="Sarcosine_oxidase_asu"/>
</dbReference>
<dbReference type="Gene3D" id="3.30.1360.120">
    <property type="entry name" value="Probable tRNA modification gtpase trme, domain 1"/>
    <property type="match status" value="1"/>
</dbReference>
<name>A0A7V7TY23_9HYPH</name>
<comment type="similarity">
    <text evidence="1">Belongs to the GcvT family.</text>
</comment>
<gene>
    <name evidence="6" type="ORF">F6X38_01175</name>
</gene>
<dbReference type="Pfam" id="PF12831">
    <property type="entry name" value="FAD_oxidored"/>
    <property type="match status" value="1"/>
</dbReference>